<evidence type="ECO:0000313" key="15">
    <source>
        <dbReference type="EMBL" id="MFD2255313.1"/>
    </source>
</evidence>
<feature type="transmembrane region" description="Helical" evidence="12">
    <location>
        <begin position="755"/>
        <end position="776"/>
    </location>
</feature>
<dbReference type="SUPFAM" id="SSF55008">
    <property type="entry name" value="HMA, heavy metal-associated domain"/>
    <property type="match status" value="1"/>
</dbReference>
<dbReference type="InterPro" id="IPR023298">
    <property type="entry name" value="ATPase_P-typ_TM_dom_sf"/>
</dbReference>
<reference evidence="16" key="1">
    <citation type="journal article" date="2019" name="Int. J. Syst. Evol. Microbiol.">
        <title>The Global Catalogue of Microorganisms (GCM) 10K type strain sequencing project: providing services to taxonomists for standard genome sequencing and annotation.</title>
        <authorList>
            <consortium name="The Broad Institute Genomics Platform"/>
            <consortium name="The Broad Institute Genome Sequencing Center for Infectious Disease"/>
            <person name="Wu L."/>
            <person name="Ma J."/>
        </authorList>
    </citation>
    <scope>NUCLEOTIDE SEQUENCE [LARGE SCALE GENOMIC DNA]</scope>
    <source>
        <strain evidence="16">CGMCC 4.7106</strain>
    </source>
</reference>
<evidence type="ECO:0000256" key="8">
    <source>
        <dbReference type="ARBA" id="ARBA00022967"/>
    </source>
</evidence>
<evidence type="ECO:0000256" key="3">
    <source>
        <dbReference type="ARBA" id="ARBA00022475"/>
    </source>
</evidence>
<feature type="transmembrane region" description="Helical" evidence="12">
    <location>
        <begin position="191"/>
        <end position="212"/>
    </location>
</feature>
<dbReference type="InterPro" id="IPR021993">
    <property type="entry name" value="ATPase-cat-bd"/>
</dbReference>
<evidence type="ECO:0000256" key="4">
    <source>
        <dbReference type="ARBA" id="ARBA00022553"/>
    </source>
</evidence>
<feature type="transmembrane region" description="Helical" evidence="12">
    <location>
        <begin position="162"/>
        <end position="185"/>
    </location>
</feature>
<keyword evidence="11 12" id="KW-0472">Membrane</keyword>
<organism evidence="15 16">
    <name type="scientific">Luteolibacter algae</name>
    <dbReference type="NCBI Taxonomy" id="454151"/>
    <lineage>
        <taxon>Bacteria</taxon>
        <taxon>Pseudomonadati</taxon>
        <taxon>Verrucomicrobiota</taxon>
        <taxon>Verrucomicrobiia</taxon>
        <taxon>Verrucomicrobiales</taxon>
        <taxon>Verrucomicrobiaceae</taxon>
        <taxon>Luteolibacter</taxon>
    </lineage>
</organism>
<feature type="transmembrane region" description="Helical" evidence="12">
    <location>
        <begin position="258"/>
        <end position="281"/>
    </location>
</feature>
<feature type="domain" description="Putative metal-binding" evidence="14">
    <location>
        <begin position="3"/>
        <end position="56"/>
    </location>
</feature>
<dbReference type="Gene3D" id="2.70.150.10">
    <property type="entry name" value="Calcium-transporting ATPase, cytoplasmic transduction domain A"/>
    <property type="match status" value="1"/>
</dbReference>
<evidence type="ECO:0000256" key="2">
    <source>
        <dbReference type="ARBA" id="ARBA00022448"/>
    </source>
</evidence>
<evidence type="ECO:0000256" key="11">
    <source>
        <dbReference type="ARBA" id="ARBA00023136"/>
    </source>
</evidence>
<evidence type="ECO:0000256" key="12">
    <source>
        <dbReference type="SAM" id="Phobius"/>
    </source>
</evidence>
<dbReference type="InterPro" id="IPR023214">
    <property type="entry name" value="HAD_sf"/>
</dbReference>
<dbReference type="Gene3D" id="1.20.1110.10">
    <property type="entry name" value="Calcium-transporting ATPase, transmembrane domain"/>
    <property type="match status" value="1"/>
</dbReference>
<keyword evidence="9 12" id="KW-1133">Transmembrane helix</keyword>
<evidence type="ECO:0000313" key="16">
    <source>
        <dbReference type="Proteomes" id="UP001597375"/>
    </source>
</evidence>
<keyword evidence="10" id="KW-0406">Ion transport</keyword>
<feature type="transmembrane region" description="Helical" evidence="12">
    <location>
        <begin position="233"/>
        <end position="252"/>
    </location>
</feature>
<keyword evidence="2" id="KW-0813">Transport</keyword>
<dbReference type="Proteomes" id="UP001597375">
    <property type="component" value="Unassembled WGS sequence"/>
</dbReference>
<dbReference type="InterPro" id="IPR036412">
    <property type="entry name" value="HAD-like_sf"/>
</dbReference>
<feature type="transmembrane region" description="Helical" evidence="12">
    <location>
        <begin position="431"/>
        <end position="454"/>
    </location>
</feature>
<evidence type="ECO:0000256" key="10">
    <source>
        <dbReference type="ARBA" id="ARBA00023065"/>
    </source>
</evidence>
<accession>A0ABW5D2S2</accession>
<evidence type="ECO:0000256" key="7">
    <source>
        <dbReference type="ARBA" id="ARBA00022842"/>
    </source>
</evidence>
<keyword evidence="16" id="KW-1185">Reference proteome</keyword>
<keyword evidence="3" id="KW-1003">Cell membrane</keyword>
<name>A0ABW5D2S2_9BACT</name>
<dbReference type="NCBIfam" id="TIGR01494">
    <property type="entry name" value="ATPase_P-type"/>
    <property type="match status" value="1"/>
</dbReference>
<dbReference type="SUPFAM" id="SSF56784">
    <property type="entry name" value="HAD-like"/>
    <property type="match status" value="1"/>
</dbReference>
<dbReference type="Pfam" id="PF00122">
    <property type="entry name" value="E1-E2_ATPase"/>
    <property type="match status" value="1"/>
</dbReference>
<dbReference type="Pfam" id="PF12156">
    <property type="entry name" value="ATPase-cat_bd"/>
    <property type="match status" value="1"/>
</dbReference>
<evidence type="ECO:0000259" key="14">
    <source>
        <dbReference type="Pfam" id="PF12156"/>
    </source>
</evidence>
<sequence length="780" mass="84848">MATCIHCATPFSASDQLEKFCCRGCEYVYDLIHEEGLDRFYELRSSSTIRPVRSTPFEAQDLAWLAEHIAKTEENHPVGQPVEADFSLEGLSCVGCVWLVESIFLRHPGALEASAHPSTGLLRLRWSAGEMDLAAFAREIASFGYTLTLRKAGMSRSEARELGARLGLCAAFAMNAMVFTLPTYVGMPEDFAFAGIFKLVTFLSATLSMLVGGSYFIKRAWHAVLSRTPHIDLPIALGILLAFGGSLIGWAFDLDGLMYFDFVATFIFLMLGGRYLQLAAVEKNRNRLQRRRPLPEHFSSPDRAEPISISELNLGIRFKLQPGQSVPVAATLDSSAADFSLEWINGEAESQTFHAGRTLPAGAIYLGKDSITLTAGETWENSLLARLTGSDRTAARIPALEKILRIYLLVIILVGCAGFGVWLATGTAAEALQVMISVFVVSCPCALGVALPLADELASSRMERAGVFIREAQIWPRLCTIRSIIFDKTGTLTLERPVLKNPEALTALDDSGRLALARLTFGSLHPVSRSLLEALGKKGQELLRSAPGATVEDVPGLGRFFENDTGKWSLGRPGWAAGKPQTLSPHDAELSHNGEPIALFNFSEMLRPDSTQALRNLKASGHRLIILSGDNKEKVAAVADSLGISRDDAHASLFPEQKEEIVRRLDRQDTLYLGDGANDSLAFNAAYVTGTPVVDRSLLESKSDFFFLGQSLQFLPAMLSLARRRKQTVRIAFSFALIYNAAAITTALLGHMNPLLAAIIMPLSSAISLAIVARGLRGKG</sequence>
<protein>
    <submittedName>
        <fullName evidence="15">Heavy metal translocating P-type ATPase</fullName>
    </submittedName>
</protein>
<keyword evidence="5 12" id="KW-0812">Transmembrane</keyword>
<feature type="transmembrane region" description="Helical" evidence="12">
    <location>
        <begin position="406"/>
        <end position="425"/>
    </location>
</feature>
<keyword evidence="7" id="KW-0460">Magnesium</keyword>
<evidence type="ECO:0000256" key="9">
    <source>
        <dbReference type="ARBA" id="ARBA00022989"/>
    </source>
</evidence>
<gene>
    <name evidence="15" type="ORF">ACFSSA_01375</name>
</gene>
<dbReference type="InterPro" id="IPR036163">
    <property type="entry name" value="HMA_dom_sf"/>
</dbReference>
<dbReference type="Gene3D" id="3.30.70.100">
    <property type="match status" value="1"/>
</dbReference>
<feature type="transmembrane region" description="Helical" evidence="12">
    <location>
        <begin position="728"/>
        <end position="749"/>
    </location>
</feature>
<evidence type="ECO:0000256" key="1">
    <source>
        <dbReference type="ARBA" id="ARBA00004651"/>
    </source>
</evidence>
<dbReference type="Pfam" id="PF00702">
    <property type="entry name" value="Hydrolase"/>
    <property type="match status" value="1"/>
</dbReference>
<comment type="caution">
    <text evidence="15">The sequence shown here is derived from an EMBL/GenBank/DDBJ whole genome shotgun (WGS) entry which is preliminary data.</text>
</comment>
<keyword evidence="8" id="KW-1278">Translocase</keyword>
<evidence type="ECO:0000259" key="13">
    <source>
        <dbReference type="Pfam" id="PF00122"/>
    </source>
</evidence>
<dbReference type="InterPro" id="IPR059000">
    <property type="entry name" value="ATPase_P-type_domA"/>
</dbReference>
<comment type="subcellular location">
    <subcellularLocation>
        <location evidence="1">Cell membrane</location>
        <topology evidence="1">Multi-pass membrane protein</topology>
    </subcellularLocation>
</comment>
<proteinExistence type="predicted"/>
<dbReference type="SUPFAM" id="SSF81665">
    <property type="entry name" value="Calcium ATPase, transmembrane domain M"/>
    <property type="match status" value="1"/>
</dbReference>
<dbReference type="InterPro" id="IPR001757">
    <property type="entry name" value="P_typ_ATPase"/>
</dbReference>
<dbReference type="EMBL" id="JBHUIT010000002">
    <property type="protein sequence ID" value="MFD2255313.1"/>
    <property type="molecule type" value="Genomic_DNA"/>
</dbReference>
<dbReference type="PANTHER" id="PTHR43520">
    <property type="entry name" value="ATP7, ISOFORM B"/>
    <property type="match status" value="1"/>
</dbReference>
<evidence type="ECO:0000256" key="5">
    <source>
        <dbReference type="ARBA" id="ARBA00022692"/>
    </source>
</evidence>
<keyword evidence="6" id="KW-0479">Metal-binding</keyword>
<dbReference type="Gene3D" id="3.40.50.1000">
    <property type="entry name" value="HAD superfamily/HAD-like"/>
    <property type="match status" value="2"/>
</dbReference>
<keyword evidence="4" id="KW-0597">Phosphoprotein</keyword>
<feature type="domain" description="P-type ATPase A" evidence="13">
    <location>
        <begin position="304"/>
        <end position="388"/>
    </location>
</feature>
<evidence type="ECO:0000256" key="6">
    <source>
        <dbReference type="ARBA" id="ARBA00022723"/>
    </source>
</evidence>
<dbReference type="PANTHER" id="PTHR43520:SF5">
    <property type="entry name" value="CATION-TRANSPORTING P-TYPE ATPASE-RELATED"/>
    <property type="match status" value="1"/>
</dbReference>
<dbReference type="RefSeq" id="WP_386817973.1">
    <property type="nucleotide sequence ID" value="NZ_JBHUIT010000002.1"/>
</dbReference>